<keyword evidence="9 14" id="KW-0418">Kinase</keyword>
<dbReference type="CDD" id="cd16917">
    <property type="entry name" value="HATPase_UhpB-NarQ-NarX-like"/>
    <property type="match status" value="1"/>
</dbReference>
<dbReference type="Pfam" id="PF00672">
    <property type="entry name" value="HAMP"/>
    <property type="match status" value="1"/>
</dbReference>
<evidence type="ECO:0000256" key="12">
    <source>
        <dbReference type="ARBA" id="ARBA00023012"/>
    </source>
</evidence>
<evidence type="ECO:0000256" key="4">
    <source>
        <dbReference type="ARBA" id="ARBA00022519"/>
    </source>
</evidence>
<dbReference type="EMBL" id="BMDY01000002">
    <property type="protein sequence ID" value="GGA95172.1"/>
    <property type="molecule type" value="Genomic_DNA"/>
</dbReference>
<gene>
    <name evidence="19" type="ORF">GCM10007414_04930</name>
</gene>
<dbReference type="PANTHER" id="PTHR24421:SF10">
    <property type="entry name" value="NITRATE_NITRITE SENSOR PROTEIN NARQ"/>
    <property type="match status" value="1"/>
</dbReference>
<evidence type="ECO:0000256" key="15">
    <source>
        <dbReference type="SAM" id="Coils"/>
    </source>
</evidence>
<dbReference type="InterPro" id="IPR003594">
    <property type="entry name" value="HATPase_dom"/>
</dbReference>
<dbReference type="Pfam" id="PF02518">
    <property type="entry name" value="HATPase_c"/>
    <property type="match status" value="1"/>
</dbReference>
<evidence type="ECO:0000256" key="5">
    <source>
        <dbReference type="ARBA" id="ARBA00022553"/>
    </source>
</evidence>
<dbReference type="Pfam" id="PF13675">
    <property type="entry name" value="PilJ"/>
    <property type="match status" value="1"/>
</dbReference>
<dbReference type="CDD" id="cd06225">
    <property type="entry name" value="HAMP"/>
    <property type="match status" value="1"/>
</dbReference>
<organism evidence="19 20">
    <name type="scientific">Agarivorans gilvus</name>
    <dbReference type="NCBI Taxonomy" id="680279"/>
    <lineage>
        <taxon>Bacteria</taxon>
        <taxon>Pseudomonadati</taxon>
        <taxon>Pseudomonadota</taxon>
        <taxon>Gammaproteobacteria</taxon>
        <taxon>Alteromonadales</taxon>
        <taxon>Alteromonadaceae</taxon>
        <taxon>Agarivorans</taxon>
    </lineage>
</organism>
<dbReference type="GO" id="GO:0016301">
    <property type="term" value="F:kinase activity"/>
    <property type="evidence" value="ECO:0007669"/>
    <property type="project" value="UniProtKB-KW"/>
</dbReference>
<feature type="domain" description="Histidine kinase" evidence="17">
    <location>
        <begin position="364"/>
        <end position="561"/>
    </location>
</feature>
<dbReference type="Gene3D" id="1.10.287.130">
    <property type="match status" value="1"/>
</dbReference>
<keyword evidence="11 16" id="KW-1133">Transmembrane helix</keyword>
<accession>A0ABQ1HXS0</accession>
<dbReference type="Gene3D" id="1.20.120.960">
    <property type="entry name" value="Histidine kinase NarX, sensor domain"/>
    <property type="match status" value="1"/>
</dbReference>
<evidence type="ECO:0000256" key="8">
    <source>
        <dbReference type="ARBA" id="ARBA00022741"/>
    </source>
</evidence>
<dbReference type="InterPro" id="IPR011712">
    <property type="entry name" value="Sig_transdc_His_kin_sub3_dim/P"/>
</dbReference>
<keyword evidence="10 14" id="KW-0067">ATP-binding</keyword>
<dbReference type="PROSITE" id="PS50109">
    <property type="entry name" value="HIS_KIN"/>
    <property type="match status" value="1"/>
</dbReference>
<dbReference type="InterPro" id="IPR005467">
    <property type="entry name" value="His_kinase_dom"/>
</dbReference>
<dbReference type="InterPro" id="IPR036890">
    <property type="entry name" value="HATPase_C_sf"/>
</dbReference>
<keyword evidence="6 14" id="KW-0808">Transferase</keyword>
<name>A0ABQ1HXS0_9ALTE</name>
<dbReference type="InterPro" id="IPR042295">
    <property type="entry name" value="NarX-like_N_sf"/>
</dbReference>
<feature type="transmembrane region" description="Helical" evidence="16">
    <location>
        <begin position="12"/>
        <end position="33"/>
    </location>
</feature>
<keyword evidence="15" id="KW-0175">Coiled coil</keyword>
<evidence type="ECO:0000313" key="20">
    <source>
        <dbReference type="Proteomes" id="UP000651977"/>
    </source>
</evidence>
<dbReference type="PROSITE" id="PS50885">
    <property type="entry name" value="HAMP"/>
    <property type="match status" value="1"/>
</dbReference>
<feature type="domain" description="HAMP" evidence="18">
    <location>
        <begin position="175"/>
        <end position="228"/>
    </location>
</feature>
<keyword evidence="13 14" id="KW-0472">Membrane</keyword>
<evidence type="ECO:0000256" key="16">
    <source>
        <dbReference type="SAM" id="Phobius"/>
    </source>
</evidence>
<dbReference type="SMART" id="SM00304">
    <property type="entry name" value="HAMP"/>
    <property type="match status" value="1"/>
</dbReference>
<dbReference type="InterPro" id="IPR003660">
    <property type="entry name" value="HAMP_dom"/>
</dbReference>
<dbReference type="SUPFAM" id="SSF55874">
    <property type="entry name" value="ATPase domain of HSP90 chaperone/DNA topoisomerase II/histidine kinase"/>
    <property type="match status" value="1"/>
</dbReference>
<dbReference type="EC" id="2.7.13.3" evidence="14"/>
<evidence type="ECO:0000256" key="10">
    <source>
        <dbReference type="ARBA" id="ARBA00022840"/>
    </source>
</evidence>
<dbReference type="InterPro" id="IPR029095">
    <property type="entry name" value="NarX-like_N"/>
</dbReference>
<comment type="catalytic activity">
    <reaction evidence="1 14">
        <text>ATP + protein L-histidine = ADP + protein N-phospho-L-histidine.</text>
        <dbReference type="EC" id="2.7.13.3"/>
    </reaction>
</comment>
<feature type="transmembrane region" description="Helical" evidence="16">
    <location>
        <begin position="153"/>
        <end position="173"/>
    </location>
</feature>
<dbReference type="InterPro" id="IPR050482">
    <property type="entry name" value="Sensor_HK_TwoCompSys"/>
</dbReference>
<evidence type="ECO:0000313" key="19">
    <source>
        <dbReference type="EMBL" id="GGA95172.1"/>
    </source>
</evidence>
<evidence type="ECO:0000256" key="14">
    <source>
        <dbReference type="PIRNR" id="PIRNR003167"/>
    </source>
</evidence>
<evidence type="ECO:0000256" key="1">
    <source>
        <dbReference type="ARBA" id="ARBA00000085"/>
    </source>
</evidence>
<comment type="subcellular location">
    <subcellularLocation>
        <location evidence="2">Cell inner membrane</location>
        <topology evidence="2">Multi-pass membrane protein</topology>
    </subcellularLocation>
</comment>
<dbReference type="Gene3D" id="1.20.5.1930">
    <property type="match status" value="1"/>
</dbReference>
<keyword evidence="3 14" id="KW-1003">Cell membrane</keyword>
<proteinExistence type="predicted"/>
<protein>
    <recommendedName>
        <fullName evidence="14">Sensor protein</fullName>
        <ecNumber evidence="14">2.7.13.3</ecNumber>
    </recommendedName>
</protein>
<dbReference type="Gene3D" id="3.30.565.10">
    <property type="entry name" value="Histidine kinase-like ATPase, C-terminal domain"/>
    <property type="match status" value="1"/>
</dbReference>
<dbReference type="PIRSF" id="PIRSF003167">
    <property type="entry name" value="STHK_NarX/NarQ"/>
    <property type="match status" value="1"/>
</dbReference>
<evidence type="ECO:0000256" key="11">
    <source>
        <dbReference type="ARBA" id="ARBA00022989"/>
    </source>
</evidence>
<dbReference type="SUPFAM" id="SSF158472">
    <property type="entry name" value="HAMP domain-like"/>
    <property type="match status" value="1"/>
</dbReference>
<sequence length="562" mass="64167">MKLYFGKRSIATAVIRLLSLMMVFFALVAMGSLTTLINSLNDAEAINIAGSLRMQSYRMAHALNINDQALEDKIARFESSLNSSALQKVAKQDNEMNQRYLKVKQRWQQLKPYVVNHDTVYFDHHVVGFVDLIDQFVAETQYNSEGKVFSLTYLQIFAFVIITLIAIYTLWYIQRNISKPIYRLVEAVRQVQSGDFKISIPTRYASIEMETLARGIISMSQDLDSSYQTLENQVKEKTKELRRANQDLNFLYNLEQILFNSTLNQQHFKQSLQLLCETLSIRGAKLQLNKLGMEVNYQAGEVELSPPIALELDRERYGYLILPEVPESRAAIVNSYCRTITKVLRFEQGLLQKQKLLLMEERATIARELHDSLAQTLSYLKIQTSLLQRQLKQSPCDYQQSLEISEEIQSVLSAAYVQLRELLSTFRLTIKSALLVESLQVLVEELASQYPQQIELTTDIANDMVEANKQIHIIQIVREAIINALKHADCDKISITCVGDAEQITIEVADNGLHGSKLKHLDEHYGLQIMQERAERLNGKICFEQSLSGGVSVKLSVPRKTQ</sequence>
<evidence type="ECO:0000256" key="7">
    <source>
        <dbReference type="ARBA" id="ARBA00022692"/>
    </source>
</evidence>
<feature type="coiled-coil region" evidence="15">
    <location>
        <begin position="220"/>
        <end position="254"/>
    </location>
</feature>
<evidence type="ECO:0000256" key="9">
    <source>
        <dbReference type="ARBA" id="ARBA00022777"/>
    </source>
</evidence>
<keyword evidence="20" id="KW-1185">Reference proteome</keyword>
<dbReference type="InterPro" id="IPR016380">
    <property type="entry name" value="Sig_transdc_His_kin_NarX/NarQ"/>
</dbReference>
<dbReference type="RefSeq" id="WP_188407265.1">
    <property type="nucleotide sequence ID" value="NZ_BMDY01000002.1"/>
</dbReference>
<dbReference type="SMART" id="SM00387">
    <property type="entry name" value="HATPase_c"/>
    <property type="match status" value="1"/>
</dbReference>
<evidence type="ECO:0000256" key="6">
    <source>
        <dbReference type="ARBA" id="ARBA00022679"/>
    </source>
</evidence>
<keyword evidence="7 16" id="KW-0812">Transmembrane</keyword>
<evidence type="ECO:0000259" key="18">
    <source>
        <dbReference type="PROSITE" id="PS50885"/>
    </source>
</evidence>
<evidence type="ECO:0000256" key="13">
    <source>
        <dbReference type="ARBA" id="ARBA00023136"/>
    </source>
</evidence>
<dbReference type="Proteomes" id="UP000651977">
    <property type="component" value="Unassembled WGS sequence"/>
</dbReference>
<evidence type="ECO:0000256" key="3">
    <source>
        <dbReference type="ARBA" id="ARBA00022475"/>
    </source>
</evidence>
<keyword evidence="12 14" id="KW-0902">Two-component regulatory system</keyword>
<keyword evidence="5" id="KW-0597">Phosphoprotein</keyword>
<evidence type="ECO:0000256" key="2">
    <source>
        <dbReference type="ARBA" id="ARBA00004429"/>
    </source>
</evidence>
<keyword evidence="4 14" id="KW-0997">Cell inner membrane</keyword>
<keyword evidence="8 14" id="KW-0547">Nucleotide-binding</keyword>
<evidence type="ECO:0000259" key="17">
    <source>
        <dbReference type="PROSITE" id="PS50109"/>
    </source>
</evidence>
<dbReference type="CDD" id="cd22899">
    <property type="entry name" value="NarQ_sensor"/>
    <property type="match status" value="1"/>
</dbReference>
<reference evidence="20" key="1">
    <citation type="journal article" date="2019" name="Int. J. Syst. Evol. Microbiol.">
        <title>The Global Catalogue of Microorganisms (GCM) 10K type strain sequencing project: providing services to taxonomists for standard genome sequencing and annotation.</title>
        <authorList>
            <consortium name="The Broad Institute Genomics Platform"/>
            <consortium name="The Broad Institute Genome Sequencing Center for Infectious Disease"/>
            <person name="Wu L."/>
            <person name="Ma J."/>
        </authorList>
    </citation>
    <scope>NUCLEOTIDE SEQUENCE [LARGE SCALE GENOMIC DNA]</scope>
    <source>
        <strain evidence="20">CGMCC 1.10131</strain>
    </source>
</reference>
<dbReference type="PANTHER" id="PTHR24421">
    <property type="entry name" value="NITRATE/NITRITE SENSOR PROTEIN NARX-RELATED"/>
    <property type="match status" value="1"/>
</dbReference>
<comment type="caution">
    <text evidence="19">The sequence shown here is derived from an EMBL/GenBank/DDBJ whole genome shotgun (WGS) entry which is preliminary data.</text>
</comment>
<dbReference type="Pfam" id="PF07730">
    <property type="entry name" value="HisKA_3"/>
    <property type="match status" value="1"/>
</dbReference>